<dbReference type="AlphaFoldDB" id="F2DBA1"/>
<feature type="compositionally biased region" description="Low complexity" evidence="1">
    <location>
        <begin position="96"/>
        <end position="111"/>
    </location>
</feature>
<protein>
    <submittedName>
        <fullName evidence="2">Predicted protein</fullName>
    </submittedName>
</protein>
<feature type="region of interest" description="Disordered" evidence="1">
    <location>
        <begin position="14"/>
        <end position="54"/>
    </location>
</feature>
<accession>F2DBA1</accession>
<organism evidence="2">
    <name type="scientific">Hordeum vulgare subsp. vulgare</name>
    <name type="common">Domesticated barley</name>
    <dbReference type="NCBI Taxonomy" id="112509"/>
    <lineage>
        <taxon>Eukaryota</taxon>
        <taxon>Viridiplantae</taxon>
        <taxon>Streptophyta</taxon>
        <taxon>Embryophyta</taxon>
        <taxon>Tracheophyta</taxon>
        <taxon>Spermatophyta</taxon>
        <taxon>Magnoliopsida</taxon>
        <taxon>Liliopsida</taxon>
        <taxon>Poales</taxon>
        <taxon>Poaceae</taxon>
        <taxon>BOP clade</taxon>
        <taxon>Pooideae</taxon>
        <taxon>Triticodae</taxon>
        <taxon>Triticeae</taxon>
        <taxon>Hordeinae</taxon>
        <taxon>Hordeum</taxon>
    </lineage>
</organism>
<reference evidence="2" key="1">
    <citation type="journal article" date="2011" name="Plant Physiol.">
        <title>Comprehensive sequence analysis of 24,783 barley full-length cDNAs derived from 12 clone libraries.</title>
        <authorList>
            <person name="Matsumoto T."/>
            <person name="Tanaka T."/>
            <person name="Sakai H."/>
            <person name="Amano N."/>
            <person name="Kanamori H."/>
            <person name="Kurita K."/>
            <person name="Kikuta A."/>
            <person name="Kamiya K."/>
            <person name="Yamamoto M."/>
            <person name="Ikawa H."/>
            <person name="Fujii N."/>
            <person name="Hori K."/>
            <person name="Itoh T."/>
            <person name="Sato K."/>
        </authorList>
    </citation>
    <scope>NUCLEOTIDE SEQUENCE</scope>
    <source>
        <tissue evidence="2">Shoot</tissue>
    </source>
</reference>
<evidence type="ECO:0000313" key="2">
    <source>
        <dbReference type="EMBL" id="BAJ92372.1"/>
    </source>
</evidence>
<name>F2DBA1_HORVV</name>
<feature type="region of interest" description="Disordered" evidence="1">
    <location>
        <begin position="96"/>
        <end position="120"/>
    </location>
</feature>
<sequence length="120" mass="12230">MSANVVACTHALPKPSLSAFHPKTQKVQERERQHPAAASPPQSNMPPAHSGSTTATACEAMVGHCCLSEAVSEHAARSLDGSFPSGLHTVYTAAATGAPTPSATKPSSASSGRDLSVKPQ</sequence>
<proteinExistence type="evidence at transcript level"/>
<dbReference type="EMBL" id="AK361165">
    <property type="protein sequence ID" value="BAJ92372.1"/>
    <property type="molecule type" value="mRNA"/>
</dbReference>
<evidence type="ECO:0000256" key="1">
    <source>
        <dbReference type="SAM" id="MobiDB-lite"/>
    </source>
</evidence>